<feature type="transmembrane region" description="Helical" evidence="1">
    <location>
        <begin position="87"/>
        <end position="106"/>
    </location>
</feature>
<dbReference type="Pfam" id="PF10531">
    <property type="entry name" value="SLBB"/>
    <property type="match status" value="1"/>
</dbReference>
<dbReference type="Gene3D" id="3.10.560.10">
    <property type="entry name" value="Outer membrane lipoprotein wza domain like"/>
    <property type="match status" value="1"/>
</dbReference>
<evidence type="ECO:0000313" key="3">
    <source>
        <dbReference type="EMBL" id="GII55023.1"/>
    </source>
</evidence>
<keyword evidence="1" id="KW-0472">Membrane</keyword>
<dbReference type="PANTHER" id="PTHR21180">
    <property type="entry name" value="ENDONUCLEASE/EXONUCLEASE/PHOSPHATASE FAMILY DOMAIN-CONTAINING PROTEIN 1"/>
    <property type="match status" value="1"/>
</dbReference>
<keyword evidence="1" id="KW-1133">Transmembrane helix</keyword>
<dbReference type="PANTHER" id="PTHR21180:SF32">
    <property type="entry name" value="ENDONUCLEASE_EXONUCLEASE_PHOSPHATASE FAMILY DOMAIN-CONTAINING PROTEIN 1"/>
    <property type="match status" value="1"/>
</dbReference>
<organism evidence="3 4">
    <name type="scientific">Planotetraspora thailandica</name>
    <dbReference type="NCBI Taxonomy" id="487172"/>
    <lineage>
        <taxon>Bacteria</taxon>
        <taxon>Bacillati</taxon>
        <taxon>Actinomycetota</taxon>
        <taxon>Actinomycetes</taxon>
        <taxon>Streptosporangiales</taxon>
        <taxon>Streptosporangiaceae</taxon>
        <taxon>Planotetraspora</taxon>
    </lineage>
</organism>
<dbReference type="Proteomes" id="UP000605992">
    <property type="component" value="Unassembled WGS sequence"/>
</dbReference>
<evidence type="ECO:0000256" key="1">
    <source>
        <dbReference type="SAM" id="Phobius"/>
    </source>
</evidence>
<feature type="domain" description="Helix-hairpin-helix DNA-binding motif class 1" evidence="2">
    <location>
        <begin position="250"/>
        <end position="269"/>
    </location>
</feature>
<dbReference type="RefSeq" id="WP_239119100.1">
    <property type="nucleotide sequence ID" value="NZ_BOOR01000023.1"/>
</dbReference>
<dbReference type="InterPro" id="IPR019554">
    <property type="entry name" value="Soluble_ligand-bd"/>
</dbReference>
<dbReference type="Gene3D" id="1.10.150.320">
    <property type="entry name" value="Photosystem II 12 kDa extrinsic protein"/>
    <property type="match status" value="1"/>
</dbReference>
<reference evidence="3" key="1">
    <citation type="submission" date="2021-01" db="EMBL/GenBank/DDBJ databases">
        <title>Whole genome shotgun sequence of Planotetraspora thailandica NBRC 104271.</title>
        <authorList>
            <person name="Komaki H."/>
            <person name="Tamura T."/>
        </authorList>
    </citation>
    <scope>NUCLEOTIDE SEQUENCE</scope>
    <source>
        <strain evidence="3">NBRC 104271</strain>
    </source>
</reference>
<comment type="caution">
    <text evidence="3">The sequence shown here is derived from an EMBL/GenBank/DDBJ whole genome shotgun (WGS) entry which is preliminary data.</text>
</comment>
<sequence>MRTTQQTAHTLVAEARLRGLTAMAAIQPPAAGPRGPAGPPPSFGAPYVEDQAEEEPSIVAMKDEVRRRVRERLAATTPPLDPGTPGLRVLIVLGVIAAVVAGIFAWRSRPVAEPIAPPMPASFASAVATPSPTSSVVVYVTGKVRKPGVLTLATGSRVADALKAAGGVRRGAEPGAVNLARRLVDGEQIVVGEPAPPGHVGGEAAPQAGGLVNLNLATAEQLNSLPGVGEVLAQRITEFREAHGGFQSVEQLREVAGIGEKKFAEIKDKATV</sequence>
<dbReference type="NCBIfam" id="TIGR00426">
    <property type="entry name" value="competence protein ComEA helix-hairpin-helix repeat region"/>
    <property type="match status" value="1"/>
</dbReference>
<dbReference type="GO" id="GO:0006281">
    <property type="term" value="P:DNA repair"/>
    <property type="evidence" value="ECO:0007669"/>
    <property type="project" value="InterPro"/>
</dbReference>
<dbReference type="InterPro" id="IPR003583">
    <property type="entry name" value="Hlx-hairpin-Hlx_DNA-bd_motif"/>
</dbReference>
<keyword evidence="4" id="KW-1185">Reference proteome</keyword>
<feature type="domain" description="Helix-hairpin-helix DNA-binding motif class 1" evidence="2">
    <location>
        <begin position="220"/>
        <end position="239"/>
    </location>
</feature>
<dbReference type="SMART" id="SM00278">
    <property type="entry name" value="HhH1"/>
    <property type="match status" value="2"/>
</dbReference>
<dbReference type="InterPro" id="IPR010994">
    <property type="entry name" value="RuvA_2-like"/>
</dbReference>
<keyword evidence="1" id="KW-0812">Transmembrane</keyword>
<dbReference type="GO" id="GO:0003677">
    <property type="term" value="F:DNA binding"/>
    <property type="evidence" value="ECO:0007669"/>
    <property type="project" value="InterPro"/>
</dbReference>
<dbReference type="SUPFAM" id="SSF47781">
    <property type="entry name" value="RuvA domain 2-like"/>
    <property type="match status" value="1"/>
</dbReference>
<protein>
    <recommendedName>
        <fullName evidence="2">Helix-hairpin-helix DNA-binding motif class 1 domain-containing protein</fullName>
    </recommendedName>
</protein>
<name>A0A8J3XYU7_9ACTN</name>
<accession>A0A8J3XYU7</accession>
<dbReference type="Pfam" id="PF12836">
    <property type="entry name" value="HHH_3"/>
    <property type="match status" value="1"/>
</dbReference>
<dbReference type="InterPro" id="IPR051675">
    <property type="entry name" value="Endo/Exo/Phosphatase_dom_1"/>
</dbReference>
<dbReference type="GO" id="GO:0015628">
    <property type="term" value="P:protein secretion by the type II secretion system"/>
    <property type="evidence" value="ECO:0007669"/>
    <property type="project" value="TreeGrafter"/>
</dbReference>
<dbReference type="GO" id="GO:0015627">
    <property type="term" value="C:type II protein secretion system complex"/>
    <property type="evidence" value="ECO:0007669"/>
    <property type="project" value="TreeGrafter"/>
</dbReference>
<dbReference type="AlphaFoldDB" id="A0A8J3XYU7"/>
<proteinExistence type="predicted"/>
<evidence type="ECO:0000313" key="4">
    <source>
        <dbReference type="Proteomes" id="UP000605992"/>
    </source>
</evidence>
<dbReference type="EMBL" id="BOOR01000023">
    <property type="protein sequence ID" value="GII55023.1"/>
    <property type="molecule type" value="Genomic_DNA"/>
</dbReference>
<dbReference type="InterPro" id="IPR004509">
    <property type="entry name" value="Competence_ComEA_HhH"/>
</dbReference>
<gene>
    <name evidence="3" type="ORF">Pth03_34120</name>
</gene>
<evidence type="ECO:0000259" key="2">
    <source>
        <dbReference type="SMART" id="SM00278"/>
    </source>
</evidence>